<organism evidence="2 3">
    <name type="scientific">Thermogutta terrifontis</name>
    <dbReference type="NCBI Taxonomy" id="1331910"/>
    <lineage>
        <taxon>Bacteria</taxon>
        <taxon>Pseudomonadati</taxon>
        <taxon>Planctomycetota</taxon>
        <taxon>Planctomycetia</taxon>
        <taxon>Pirellulales</taxon>
        <taxon>Thermoguttaceae</taxon>
        <taxon>Thermogutta</taxon>
    </lineage>
</organism>
<dbReference type="KEGG" id="ttf:THTE_0670"/>
<accession>A0A286RBD5</accession>
<proteinExistence type="predicted"/>
<dbReference type="AlphaFoldDB" id="A0A286RBD5"/>
<evidence type="ECO:0000313" key="2">
    <source>
        <dbReference type="EMBL" id="ASV73272.1"/>
    </source>
</evidence>
<dbReference type="Proteomes" id="UP000215086">
    <property type="component" value="Chromosome"/>
</dbReference>
<evidence type="ECO:0000313" key="3">
    <source>
        <dbReference type="Proteomes" id="UP000215086"/>
    </source>
</evidence>
<dbReference type="EMBL" id="CP018477">
    <property type="protein sequence ID" value="ASV73272.1"/>
    <property type="molecule type" value="Genomic_DNA"/>
</dbReference>
<name>A0A286RBD5_9BACT</name>
<sequence length="65" mass="7170">MCSNRVRPRARLGSTTSRVYGGRVDHGGRSRAASLMCSLAVRRDTASHEHENMATAVYENTLCVF</sequence>
<reference evidence="2 3" key="1">
    <citation type="journal article" name="Front. Microbiol.">
        <title>Sugar Metabolism of the First Thermophilic Planctomycete Thermogutta terrifontis: Comparative Genomic and Transcriptomic Approaches.</title>
        <authorList>
            <person name="Elcheninov A.G."/>
            <person name="Menzel P."/>
            <person name="Gudbergsdottir S.R."/>
            <person name="Slesarev A.I."/>
            <person name="Kadnikov V.V."/>
            <person name="Krogh A."/>
            <person name="Bonch-Osmolovskaya E.A."/>
            <person name="Peng X."/>
            <person name="Kublanov I.V."/>
        </authorList>
    </citation>
    <scope>NUCLEOTIDE SEQUENCE [LARGE SCALE GENOMIC DNA]</scope>
    <source>
        <strain evidence="2 3">R1</strain>
    </source>
</reference>
<feature type="compositionally biased region" description="Basic residues" evidence="1">
    <location>
        <begin position="1"/>
        <end position="10"/>
    </location>
</feature>
<evidence type="ECO:0000256" key="1">
    <source>
        <dbReference type="SAM" id="MobiDB-lite"/>
    </source>
</evidence>
<keyword evidence="3" id="KW-1185">Reference proteome</keyword>
<gene>
    <name evidence="2" type="ORF">THTE_0670</name>
</gene>
<feature type="region of interest" description="Disordered" evidence="1">
    <location>
        <begin position="1"/>
        <end position="25"/>
    </location>
</feature>
<protein>
    <submittedName>
        <fullName evidence="2">Uncharacterized protein</fullName>
    </submittedName>
</protein>